<feature type="non-terminal residue" evidence="1">
    <location>
        <position position="137"/>
    </location>
</feature>
<accession>A0A1Y1Y915</accession>
<organism evidence="1 2">
    <name type="scientific">Basidiobolus meristosporus CBS 931.73</name>
    <dbReference type="NCBI Taxonomy" id="1314790"/>
    <lineage>
        <taxon>Eukaryota</taxon>
        <taxon>Fungi</taxon>
        <taxon>Fungi incertae sedis</taxon>
        <taxon>Zoopagomycota</taxon>
        <taxon>Entomophthoromycotina</taxon>
        <taxon>Basidiobolomycetes</taxon>
        <taxon>Basidiobolales</taxon>
        <taxon>Basidiobolaceae</taxon>
        <taxon>Basidiobolus</taxon>
    </lineage>
</organism>
<dbReference type="CDD" id="cd20557">
    <property type="entry name" value="CYCLIN_ScPCL1-like"/>
    <property type="match status" value="1"/>
</dbReference>
<dbReference type="Gene3D" id="1.10.472.10">
    <property type="entry name" value="Cyclin-like"/>
    <property type="match status" value="1"/>
</dbReference>
<dbReference type="OrthoDB" id="244495at2759"/>
<dbReference type="STRING" id="1314790.A0A1Y1Y915"/>
<dbReference type="InterPro" id="IPR036915">
    <property type="entry name" value="Cyclin-like_sf"/>
</dbReference>
<dbReference type="Proteomes" id="UP000193498">
    <property type="component" value="Unassembled WGS sequence"/>
</dbReference>
<dbReference type="PANTHER" id="PTHR15615">
    <property type="match status" value="1"/>
</dbReference>
<evidence type="ECO:0000313" key="1">
    <source>
        <dbReference type="EMBL" id="ORX94385.1"/>
    </source>
</evidence>
<dbReference type="AlphaFoldDB" id="A0A1Y1Y915"/>
<keyword evidence="2" id="KW-1185">Reference proteome</keyword>
<sequence>ISEFVVDLVVKMWHKNSTDSSVGPAFHAFCQKVIVRSEADPPTILLALKYIQRLKKYCPGVTGEKGSEYRLFVAALILAHKVLDDHTYTNLTWSQISRIPIERINHLEREFLKSIQFDLYVSEEEYAQWLLYLEQYL</sequence>
<proteinExistence type="predicted"/>
<gene>
    <name evidence="1" type="ORF">K493DRAFT_187629</name>
</gene>
<name>A0A1Y1Y915_9FUNG</name>
<dbReference type="InterPro" id="IPR013922">
    <property type="entry name" value="Cyclin_PHO80-like"/>
</dbReference>
<dbReference type="EMBL" id="MCFE01000206">
    <property type="protein sequence ID" value="ORX94385.1"/>
    <property type="molecule type" value="Genomic_DNA"/>
</dbReference>
<feature type="non-terminal residue" evidence="1">
    <location>
        <position position="1"/>
    </location>
</feature>
<dbReference type="GO" id="GO:0016538">
    <property type="term" value="F:cyclin-dependent protein serine/threonine kinase regulator activity"/>
    <property type="evidence" value="ECO:0007669"/>
    <property type="project" value="TreeGrafter"/>
</dbReference>
<dbReference type="Pfam" id="PF08613">
    <property type="entry name" value="Cyclin"/>
    <property type="match status" value="1"/>
</dbReference>
<dbReference type="GO" id="GO:0000307">
    <property type="term" value="C:cyclin-dependent protein kinase holoenzyme complex"/>
    <property type="evidence" value="ECO:0007669"/>
    <property type="project" value="TreeGrafter"/>
</dbReference>
<dbReference type="InParanoid" id="A0A1Y1Y915"/>
<dbReference type="GO" id="GO:0005634">
    <property type="term" value="C:nucleus"/>
    <property type="evidence" value="ECO:0007669"/>
    <property type="project" value="TreeGrafter"/>
</dbReference>
<evidence type="ECO:0008006" key="3">
    <source>
        <dbReference type="Google" id="ProtNLM"/>
    </source>
</evidence>
<dbReference type="GO" id="GO:0019901">
    <property type="term" value="F:protein kinase binding"/>
    <property type="evidence" value="ECO:0007669"/>
    <property type="project" value="InterPro"/>
</dbReference>
<reference evidence="1 2" key="1">
    <citation type="submission" date="2016-07" db="EMBL/GenBank/DDBJ databases">
        <title>Pervasive Adenine N6-methylation of Active Genes in Fungi.</title>
        <authorList>
            <consortium name="DOE Joint Genome Institute"/>
            <person name="Mondo S.J."/>
            <person name="Dannebaum R.O."/>
            <person name="Kuo R.C."/>
            <person name="Labutti K."/>
            <person name="Haridas S."/>
            <person name="Kuo A."/>
            <person name="Salamov A."/>
            <person name="Ahrendt S.R."/>
            <person name="Lipzen A."/>
            <person name="Sullivan W."/>
            <person name="Andreopoulos W.B."/>
            <person name="Clum A."/>
            <person name="Lindquist E."/>
            <person name="Daum C."/>
            <person name="Ramamoorthy G.K."/>
            <person name="Gryganskyi A."/>
            <person name="Culley D."/>
            <person name="Magnuson J.K."/>
            <person name="James T.Y."/>
            <person name="O'Malley M.A."/>
            <person name="Stajich J.E."/>
            <person name="Spatafora J.W."/>
            <person name="Visel A."/>
            <person name="Grigoriev I.V."/>
        </authorList>
    </citation>
    <scope>NUCLEOTIDE SEQUENCE [LARGE SCALE GENOMIC DNA]</scope>
    <source>
        <strain evidence="1 2">CBS 931.73</strain>
    </source>
</reference>
<dbReference type="PANTHER" id="PTHR15615:SF27">
    <property type="entry name" value="PHO85 CYCLIN CLG1"/>
    <property type="match status" value="1"/>
</dbReference>
<evidence type="ECO:0000313" key="2">
    <source>
        <dbReference type="Proteomes" id="UP000193498"/>
    </source>
</evidence>
<comment type="caution">
    <text evidence="1">The sequence shown here is derived from an EMBL/GenBank/DDBJ whole genome shotgun (WGS) entry which is preliminary data.</text>
</comment>
<dbReference type="SUPFAM" id="SSF47954">
    <property type="entry name" value="Cyclin-like"/>
    <property type="match status" value="1"/>
</dbReference>
<protein>
    <recommendedName>
        <fullName evidence="3">Cyclin N-terminal domain-containing protein</fullName>
    </recommendedName>
</protein>